<comment type="caution">
    <text evidence="1">The sequence shown here is derived from an EMBL/GenBank/DDBJ whole genome shotgun (WGS) entry which is preliminary data.</text>
</comment>
<evidence type="ECO:0000313" key="2">
    <source>
        <dbReference type="Proteomes" id="UP000006324"/>
    </source>
</evidence>
<evidence type="ECO:0000313" key="1">
    <source>
        <dbReference type="EMBL" id="EKO24262.1"/>
    </source>
</evidence>
<reference evidence="1 2" key="1">
    <citation type="submission" date="2012-09" db="EMBL/GenBank/DDBJ databases">
        <authorList>
            <person name="Harkins D.M."/>
            <person name="Durkin A.S."/>
            <person name="Brinkac L.M."/>
            <person name="Selengut J.D."/>
            <person name="Sanka R."/>
            <person name="DePew J."/>
            <person name="Purushe J."/>
            <person name="Chanthongthip A."/>
            <person name="Lattana O."/>
            <person name="Phetsouvanh R."/>
            <person name="Newton P.N."/>
            <person name="Vinetz J.M."/>
            <person name="Sutton G.G."/>
            <person name="Nelson W.C."/>
            <person name="Fouts D.E."/>
        </authorList>
    </citation>
    <scope>NUCLEOTIDE SEQUENCE [LARGE SCALE GENOMIC DNA]</scope>
    <source>
        <strain evidence="1 2">UI 12621</strain>
    </source>
</reference>
<organism evidence="1 2">
    <name type="scientific">Leptospira interrogans str. UI 12621</name>
    <dbReference type="NCBI Taxonomy" id="1049937"/>
    <lineage>
        <taxon>Bacteria</taxon>
        <taxon>Pseudomonadati</taxon>
        <taxon>Spirochaetota</taxon>
        <taxon>Spirochaetia</taxon>
        <taxon>Leptospirales</taxon>
        <taxon>Leptospiraceae</taxon>
        <taxon>Leptospira</taxon>
    </lineage>
</organism>
<accession>A0A0F6H7Q1</accession>
<dbReference type="AlphaFoldDB" id="A0A0F6H7Q1"/>
<dbReference type="EMBL" id="AHNQ02000034">
    <property type="protein sequence ID" value="EKO24262.1"/>
    <property type="molecule type" value="Genomic_DNA"/>
</dbReference>
<proteinExistence type="predicted"/>
<dbReference type="Proteomes" id="UP000006324">
    <property type="component" value="Unassembled WGS sequence"/>
</dbReference>
<gene>
    <name evidence="1" type="ORF">LEP1GSC104_2259</name>
</gene>
<name>A0A0F6H7Q1_LEPIR</name>
<protein>
    <submittedName>
        <fullName evidence="1">Uncharacterized protein</fullName>
    </submittedName>
</protein>
<sequence length="62" mass="7579">MGTHTELLFTKRYQFLQTEWDLHKSFLKINFSRTKTWELTQSFFLLKDINSYEPNGIFIKVF</sequence>